<sequence>MTSLFIRTLQTHQWLYEHSGGLIGHRLLLGNPTLLLRTIGRRTGEARCNALTYARDGEAYLVVASNGGSPRPPGWLANLKTQPHCEIQVGRHRMPVTARATYPDDPDYARRLTLLDEVNNGRYAGYQKRTSRPLAIVELTPQHRP</sequence>
<dbReference type="PANTHER" id="PTHR39428">
    <property type="entry name" value="F420H(2)-DEPENDENT QUINONE REDUCTASE RV1261C"/>
    <property type="match status" value="1"/>
</dbReference>
<dbReference type="GO" id="GO:0070967">
    <property type="term" value="F:coenzyme F420 binding"/>
    <property type="evidence" value="ECO:0007669"/>
    <property type="project" value="TreeGrafter"/>
</dbReference>
<comment type="catalytic activity">
    <reaction evidence="2">
        <text>oxidized coenzyme F420-(gamma-L-Glu)(n) + a quinol + H(+) = reduced coenzyme F420-(gamma-L-Glu)(n) + a quinone</text>
        <dbReference type="Rhea" id="RHEA:39663"/>
        <dbReference type="Rhea" id="RHEA-COMP:12939"/>
        <dbReference type="Rhea" id="RHEA-COMP:14378"/>
        <dbReference type="ChEBI" id="CHEBI:15378"/>
        <dbReference type="ChEBI" id="CHEBI:24646"/>
        <dbReference type="ChEBI" id="CHEBI:132124"/>
        <dbReference type="ChEBI" id="CHEBI:133980"/>
        <dbReference type="ChEBI" id="CHEBI:139511"/>
    </reaction>
</comment>
<dbReference type="NCBIfam" id="TIGR00026">
    <property type="entry name" value="hi_GC_TIGR00026"/>
    <property type="match status" value="1"/>
</dbReference>
<dbReference type="KEGG" id="gji:H1R19_00255"/>
<dbReference type="GO" id="GO:0005886">
    <property type="term" value="C:plasma membrane"/>
    <property type="evidence" value="ECO:0007669"/>
    <property type="project" value="TreeGrafter"/>
</dbReference>
<keyword evidence="4" id="KW-1185">Reference proteome</keyword>
<name>A0A7D7RAY4_9ACTN</name>
<dbReference type="RefSeq" id="WP_219850292.1">
    <property type="nucleotide sequence ID" value="NZ_CP059491.1"/>
</dbReference>
<evidence type="ECO:0000313" key="4">
    <source>
        <dbReference type="Proteomes" id="UP000515663"/>
    </source>
</evidence>
<dbReference type="InterPro" id="IPR004378">
    <property type="entry name" value="F420H2_quin_Rdtase"/>
</dbReference>
<dbReference type="GO" id="GO:0016491">
    <property type="term" value="F:oxidoreductase activity"/>
    <property type="evidence" value="ECO:0007669"/>
    <property type="project" value="InterPro"/>
</dbReference>
<dbReference type="EMBL" id="CP059491">
    <property type="protein sequence ID" value="QMT01690.1"/>
    <property type="molecule type" value="Genomic_DNA"/>
</dbReference>
<protein>
    <submittedName>
        <fullName evidence="3">Nitroreductase family deazaflavin-dependent oxidoreductase</fullName>
    </submittedName>
</protein>
<accession>A0A7D7RAY4</accession>
<dbReference type="PANTHER" id="PTHR39428:SF1">
    <property type="entry name" value="F420H(2)-DEPENDENT QUINONE REDUCTASE RV1261C"/>
    <property type="match status" value="1"/>
</dbReference>
<gene>
    <name evidence="3" type="ORF">H1R19_00255</name>
</gene>
<dbReference type="AlphaFoldDB" id="A0A7D7RAY4"/>
<dbReference type="Gene3D" id="2.30.110.10">
    <property type="entry name" value="Electron Transport, Fmn-binding Protein, Chain A"/>
    <property type="match status" value="1"/>
</dbReference>
<dbReference type="Proteomes" id="UP000515663">
    <property type="component" value="Chromosome"/>
</dbReference>
<evidence type="ECO:0000313" key="3">
    <source>
        <dbReference type="EMBL" id="QMT01690.1"/>
    </source>
</evidence>
<proteinExistence type="inferred from homology"/>
<dbReference type="InterPro" id="IPR012349">
    <property type="entry name" value="Split_barrel_FMN-bd"/>
</dbReference>
<reference evidence="4" key="1">
    <citation type="submission" date="2020-07" db="EMBL/GenBank/DDBJ databases">
        <title>novel species isolated from the respiratory tract of Marmot.</title>
        <authorList>
            <person name="Zhang G."/>
        </authorList>
    </citation>
    <scope>NUCLEOTIDE SEQUENCE [LARGE SCALE GENOMIC DNA]</scope>
    <source>
        <strain evidence="4">686</strain>
    </source>
</reference>
<dbReference type="Pfam" id="PF04075">
    <property type="entry name" value="F420H2_quin_red"/>
    <property type="match status" value="1"/>
</dbReference>
<comment type="similarity">
    <text evidence="1">Belongs to the F420H(2)-dependent quinone reductase family.</text>
</comment>
<evidence type="ECO:0000256" key="2">
    <source>
        <dbReference type="ARBA" id="ARBA00049106"/>
    </source>
</evidence>
<evidence type="ECO:0000256" key="1">
    <source>
        <dbReference type="ARBA" id="ARBA00008710"/>
    </source>
</evidence>
<organism evidence="3 4">
    <name type="scientific">Gordonia jinghuaiqii</name>
    <dbReference type="NCBI Taxonomy" id="2758710"/>
    <lineage>
        <taxon>Bacteria</taxon>
        <taxon>Bacillati</taxon>
        <taxon>Actinomycetota</taxon>
        <taxon>Actinomycetes</taxon>
        <taxon>Mycobacteriales</taxon>
        <taxon>Gordoniaceae</taxon>
        <taxon>Gordonia</taxon>
    </lineage>
</organism>